<evidence type="ECO:0000259" key="6">
    <source>
        <dbReference type="Pfam" id="PF17389"/>
    </source>
</evidence>
<dbReference type="InterPro" id="IPR008902">
    <property type="entry name" value="Rhamnosid_concanavalin"/>
</dbReference>
<dbReference type="KEGG" id="cheb:HH215_06070"/>
<dbReference type="PIRSF" id="PIRSF010631">
    <property type="entry name" value="A-rhamnsds"/>
    <property type="match status" value="1"/>
</dbReference>
<dbReference type="Pfam" id="PF17390">
    <property type="entry name" value="Bac_rhamnosid_C"/>
    <property type="match status" value="1"/>
</dbReference>
<protein>
    <recommendedName>
        <fullName evidence="2">alpha-L-rhamnosidase</fullName>
        <ecNumber evidence="2">3.2.1.40</ecNumber>
    </recommendedName>
</protein>
<feature type="domain" description="Bacterial alpha-L-rhamnosidase N-terminal" evidence="5">
    <location>
        <begin position="146"/>
        <end position="313"/>
    </location>
</feature>
<dbReference type="InterPro" id="IPR013737">
    <property type="entry name" value="Bac_rhamnosid_N"/>
</dbReference>
<reference evidence="8 9" key="1">
    <citation type="submission" date="2020-04" db="EMBL/GenBank/DDBJ databases">
        <title>Genome sequencing of novel species.</title>
        <authorList>
            <person name="Heo J."/>
            <person name="Kim S.-J."/>
            <person name="Kim J.-S."/>
            <person name="Hong S.-B."/>
            <person name="Kwon S.-W."/>
        </authorList>
    </citation>
    <scope>NUCLEOTIDE SEQUENCE [LARGE SCALE GENOMIC DNA]</scope>
    <source>
        <strain evidence="8 9">MFER-1</strain>
    </source>
</reference>
<comment type="catalytic activity">
    <reaction evidence="1">
        <text>Hydrolysis of terminal non-reducing alpha-L-rhamnose residues in alpha-L-rhamnosides.</text>
        <dbReference type="EC" id="3.2.1.40"/>
    </reaction>
</comment>
<dbReference type="AlphaFoldDB" id="A0A7Z2ZKH5"/>
<dbReference type="GO" id="GO:0030596">
    <property type="term" value="F:alpha-L-rhamnosidase activity"/>
    <property type="evidence" value="ECO:0007669"/>
    <property type="project" value="UniProtKB-EC"/>
</dbReference>
<dbReference type="EC" id="3.2.1.40" evidence="2"/>
<keyword evidence="3 8" id="KW-0378">Hydrolase</keyword>
<dbReference type="Gene3D" id="2.60.40.10">
    <property type="entry name" value="Immunoglobulins"/>
    <property type="match status" value="1"/>
</dbReference>
<dbReference type="SUPFAM" id="SSF48208">
    <property type="entry name" value="Six-hairpin glycosidases"/>
    <property type="match status" value="1"/>
</dbReference>
<feature type="domain" description="Alpha-L-rhamnosidase concanavalin-like" evidence="4">
    <location>
        <begin position="323"/>
        <end position="423"/>
    </location>
</feature>
<feature type="domain" description="Alpha-L-rhamnosidase six-hairpin glycosidase" evidence="6">
    <location>
        <begin position="428"/>
        <end position="771"/>
    </location>
</feature>
<dbReference type="InterPro" id="IPR036116">
    <property type="entry name" value="FN3_sf"/>
</dbReference>
<dbReference type="EMBL" id="CP051680">
    <property type="protein sequence ID" value="QJD82789.1"/>
    <property type="molecule type" value="Genomic_DNA"/>
</dbReference>
<dbReference type="Pfam" id="PF05592">
    <property type="entry name" value="Bac_rhamnosid"/>
    <property type="match status" value="1"/>
</dbReference>
<dbReference type="InterPro" id="IPR016007">
    <property type="entry name" value="Alpha_rhamnosid"/>
</dbReference>
<dbReference type="InterPro" id="IPR013783">
    <property type="entry name" value="Ig-like_fold"/>
</dbReference>
<evidence type="ECO:0000259" key="5">
    <source>
        <dbReference type="Pfam" id="PF08531"/>
    </source>
</evidence>
<proteinExistence type="predicted"/>
<evidence type="ECO:0000256" key="2">
    <source>
        <dbReference type="ARBA" id="ARBA00012652"/>
    </source>
</evidence>
<evidence type="ECO:0000256" key="3">
    <source>
        <dbReference type="ARBA" id="ARBA00022801"/>
    </source>
</evidence>
<feature type="domain" description="Alpha-L-rhamnosidase C-terminal" evidence="7">
    <location>
        <begin position="773"/>
        <end position="848"/>
    </location>
</feature>
<dbReference type="Gene3D" id="2.60.420.10">
    <property type="entry name" value="Maltose phosphorylase, domain 3"/>
    <property type="match status" value="1"/>
</dbReference>
<dbReference type="Pfam" id="PF08531">
    <property type="entry name" value="Bac_rhamnosid_N"/>
    <property type="match status" value="1"/>
</dbReference>
<keyword evidence="9" id="KW-1185">Reference proteome</keyword>
<evidence type="ECO:0000259" key="4">
    <source>
        <dbReference type="Pfam" id="PF05592"/>
    </source>
</evidence>
<accession>A0A7Z2ZKH5</accession>
<dbReference type="GO" id="GO:0005975">
    <property type="term" value="P:carbohydrate metabolic process"/>
    <property type="evidence" value="ECO:0007669"/>
    <property type="project" value="InterPro"/>
</dbReference>
<name>A0A7Z2ZKH5_9BACL</name>
<dbReference type="Gene3D" id="2.60.120.260">
    <property type="entry name" value="Galactose-binding domain-like"/>
    <property type="match status" value="2"/>
</dbReference>
<dbReference type="RefSeq" id="WP_169279085.1">
    <property type="nucleotide sequence ID" value="NZ_CP051680.1"/>
</dbReference>
<evidence type="ECO:0000259" key="7">
    <source>
        <dbReference type="Pfam" id="PF17390"/>
    </source>
</evidence>
<dbReference type="SUPFAM" id="SSF49265">
    <property type="entry name" value="Fibronectin type III"/>
    <property type="match status" value="1"/>
</dbReference>
<dbReference type="Gene3D" id="1.50.10.10">
    <property type="match status" value="1"/>
</dbReference>
<dbReference type="InterPro" id="IPR012341">
    <property type="entry name" value="6hp_glycosidase-like_sf"/>
</dbReference>
<sequence length="887" mass="100645">MGLHVYDMRCEYRRNPLGLDDRKPRISWKLSSGARGLMQTAYRIQVAAESRFDHPIWDTGIVSSDHSVLVPYEGAELASRTRYYYRVRVWDNAERESEWSETAYWETALLDSEDWKASWIAPDREDEELPEEIDYLRKEFRSRETLTSARIYATALGVYKLYVNGQPADDAVLTPGWTSYRKRLQYQTFDVTELIQEENNAIGVMLGNGWYAGDLGWMDGRRFYGNRRALLLQLHLTYEDGSEEIVRSDESWTSGSGALRMSELYHGEVYDARLEQDDWHRPGFSARGWRSVRLTNELHGTLVAQQGEPVRIIQQLEPASIFTTPRGEVVLDIGQNLVGWMRFKIESDAGKTIIVRHAEVLDADGNFHTANLRTAKQTIHYICKGGGEETYEPIFSFQGFRYVHVEGLTAEEAAGRFTACVLHTDMEHTGAFRSSDPLLNQLQSNIVWGQKGNFLEVPTDCPQRDERLGWTGDAQAFVRTAAYNFNVAPFFAKWLKDLAADQRPDGGVPHVVPDLPFCGYDSSAWSDAAVIVPWTMYLCYGDKRLLETQYESMRSWVEFIRAQGSDEYLWNTGFHFGDWLALDGPGDQVAGATTKELIATAFYAYSTGLLAEAAEALGKSDDLRTYANLRTKIGEAFRREFVTPSGRVACPTQTAYALALMFDLLEEKDRPRTAQMLADHIRESGEQLTTGFIGTPYLCHVLTRFGYNDLAYRLALRREYPSWLYSVTQGATTIWEHWDGIKQDGSFWKDEMNSFNHYAFGAIGDWLYRVVAGIDTDPSGPGYKKIVIKPQIGEGLTEAEAVYQSLYGEIRSAWLLETGDRMQVVVKVPPNTTAEVWLPNAEPESIRESGLTIERVEGILTVDSIETDVRLVIGSGTYLFKFDRVSN</sequence>
<dbReference type="Pfam" id="PF25788">
    <property type="entry name" value="Ig_Rha78A_N"/>
    <property type="match status" value="1"/>
</dbReference>
<dbReference type="PANTHER" id="PTHR33307:SF6">
    <property type="entry name" value="ALPHA-RHAMNOSIDASE (EUROFUNG)-RELATED"/>
    <property type="match status" value="1"/>
</dbReference>
<dbReference type="Pfam" id="PF17389">
    <property type="entry name" value="Bac_rhamnosid6H"/>
    <property type="match status" value="1"/>
</dbReference>
<gene>
    <name evidence="8" type="ORF">HH215_06070</name>
</gene>
<evidence type="ECO:0000313" key="8">
    <source>
        <dbReference type="EMBL" id="QJD82789.1"/>
    </source>
</evidence>
<organism evidence="8 9">
    <name type="scientific">Cohnella herbarum</name>
    <dbReference type="NCBI Taxonomy" id="2728023"/>
    <lineage>
        <taxon>Bacteria</taxon>
        <taxon>Bacillati</taxon>
        <taxon>Bacillota</taxon>
        <taxon>Bacilli</taxon>
        <taxon>Bacillales</taxon>
        <taxon>Paenibacillaceae</taxon>
        <taxon>Cohnella</taxon>
    </lineage>
</organism>
<evidence type="ECO:0000256" key="1">
    <source>
        <dbReference type="ARBA" id="ARBA00001445"/>
    </source>
</evidence>
<dbReference type="InterPro" id="IPR035396">
    <property type="entry name" value="Bac_rhamnosid6H"/>
</dbReference>
<dbReference type="InterPro" id="IPR008928">
    <property type="entry name" value="6-hairpin_glycosidase_sf"/>
</dbReference>
<dbReference type="Proteomes" id="UP000502248">
    <property type="component" value="Chromosome"/>
</dbReference>
<dbReference type="PANTHER" id="PTHR33307">
    <property type="entry name" value="ALPHA-RHAMNOSIDASE (EUROFUNG)"/>
    <property type="match status" value="1"/>
</dbReference>
<dbReference type="InterPro" id="IPR035398">
    <property type="entry name" value="Bac_rhamnosid_C"/>
</dbReference>
<evidence type="ECO:0000313" key="9">
    <source>
        <dbReference type="Proteomes" id="UP000502248"/>
    </source>
</evidence>